<proteinExistence type="predicted"/>
<feature type="compositionally biased region" description="Polar residues" evidence="1">
    <location>
        <begin position="41"/>
        <end position="50"/>
    </location>
</feature>
<reference evidence="2 3" key="1">
    <citation type="journal article" date="2018" name="Sci. Rep.">
        <title>Genome sequence of the cauliflower mushroom Sparassis crispa (Hanabiratake) and its association with beneficial usage.</title>
        <authorList>
            <person name="Kiyama R."/>
            <person name="Furutani Y."/>
            <person name="Kawaguchi K."/>
            <person name="Nakanishi T."/>
        </authorList>
    </citation>
    <scope>NUCLEOTIDE SEQUENCE [LARGE SCALE GENOMIC DNA]</scope>
</reference>
<feature type="compositionally biased region" description="Polar residues" evidence="1">
    <location>
        <begin position="198"/>
        <end position="215"/>
    </location>
</feature>
<keyword evidence="3" id="KW-1185">Reference proteome</keyword>
<comment type="caution">
    <text evidence="2">The sequence shown here is derived from an EMBL/GenBank/DDBJ whole genome shotgun (WGS) entry which is preliminary data.</text>
</comment>
<protein>
    <submittedName>
        <fullName evidence="2">Uncharacterized protein</fullName>
    </submittedName>
</protein>
<feature type="region of interest" description="Disordered" evidence="1">
    <location>
        <begin position="15"/>
        <end position="112"/>
    </location>
</feature>
<dbReference type="AlphaFoldDB" id="A0A401H6R0"/>
<dbReference type="RefSeq" id="XP_027621015.1">
    <property type="nucleotide sequence ID" value="XM_027765214.1"/>
</dbReference>
<dbReference type="EMBL" id="BFAD01000018">
    <property type="protein sequence ID" value="GBE90102.1"/>
    <property type="molecule type" value="Genomic_DNA"/>
</dbReference>
<organism evidence="2 3">
    <name type="scientific">Sparassis crispa</name>
    <dbReference type="NCBI Taxonomy" id="139825"/>
    <lineage>
        <taxon>Eukaryota</taxon>
        <taxon>Fungi</taxon>
        <taxon>Dikarya</taxon>
        <taxon>Basidiomycota</taxon>
        <taxon>Agaricomycotina</taxon>
        <taxon>Agaricomycetes</taxon>
        <taxon>Polyporales</taxon>
        <taxon>Sparassidaceae</taxon>
        <taxon>Sparassis</taxon>
    </lineage>
</organism>
<feature type="region of interest" description="Disordered" evidence="1">
    <location>
        <begin position="184"/>
        <end position="215"/>
    </location>
</feature>
<evidence type="ECO:0000313" key="2">
    <source>
        <dbReference type="EMBL" id="GBE90102.1"/>
    </source>
</evidence>
<accession>A0A401H6R0</accession>
<sequence length="248" mass="26725">MDYSNLFFSGFVAVSTKSSRKNGHRRASLAVITPPRKWTRPSMSPINERSPSLPPIPAPDDAHSSPSSNTRRPSFTGRPHAGPSRPLTIAARQGTEPPTDPWDEPRARRRARSLSVCFPRDVDDAAETLLGASPEQISPLSPPTFRRNLIDTCSPGPELASDATAIAPPVADSPVFSAHRTVTSVQTPPHATHLPGSERSQSSGHKTGGCSDSSLIAASPLMERGGGWKDDLATDWRQVIDDLLWDDL</sequence>
<gene>
    <name evidence="2" type="ORF">SCP_1801260</name>
</gene>
<evidence type="ECO:0000313" key="3">
    <source>
        <dbReference type="Proteomes" id="UP000287166"/>
    </source>
</evidence>
<dbReference type="GeneID" id="38787019"/>
<dbReference type="Proteomes" id="UP000287166">
    <property type="component" value="Unassembled WGS sequence"/>
</dbReference>
<feature type="compositionally biased region" description="Basic residues" evidence="1">
    <location>
        <begin position="18"/>
        <end position="27"/>
    </location>
</feature>
<name>A0A401H6R0_9APHY</name>
<evidence type="ECO:0000256" key="1">
    <source>
        <dbReference type="SAM" id="MobiDB-lite"/>
    </source>
</evidence>
<dbReference type="InParanoid" id="A0A401H6R0"/>